<dbReference type="Pfam" id="PF08277">
    <property type="entry name" value="PAN_3"/>
    <property type="match status" value="1"/>
</dbReference>
<dbReference type="EnsemblMetazoa" id="CJA07148.1">
    <property type="protein sequence ID" value="CJA07148.1"/>
    <property type="gene ID" value="WBGene00126352"/>
</dbReference>
<organism evidence="2 3">
    <name type="scientific">Caenorhabditis japonica</name>
    <dbReference type="NCBI Taxonomy" id="281687"/>
    <lineage>
        <taxon>Eukaryota</taxon>
        <taxon>Metazoa</taxon>
        <taxon>Ecdysozoa</taxon>
        <taxon>Nematoda</taxon>
        <taxon>Chromadorea</taxon>
        <taxon>Rhabditida</taxon>
        <taxon>Rhabditina</taxon>
        <taxon>Rhabditomorpha</taxon>
        <taxon>Rhabditoidea</taxon>
        <taxon>Rhabditidae</taxon>
        <taxon>Peloderinae</taxon>
        <taxon>Caenorhabditis</taxon>
    </lineage>
</organism>
<dbReference type="InterPro" id="IPR006583">
    <property type="entry name" value="PAN-3_domain"/>
</dbReference>
<accession>A0A8R1HP91</accession>
<dbReference type="Proteomes" id="UP000005237">
    <property type="component" value="Unassembled WGS sequence"/>
</dbReference>
<keyword evidence="3" id="KW-1185">Reference proteome</keyword>
<evidence type="ECO:0000313" key="3">
    <source>
        <dbReference type="Proteomes" id="UP000005237"/>
    </source>
</evidence>
<sequence>MIKIFGTVQGADLTSGTILSIEDCIDDCLSSEECILAYMDTDNHCLNIQYNNVEKIEVEEGSSENKQKYVAFKA</sequence>
<reference evidence="3" key="1">
    <citation type="submission" date="2010-08" db="EMBL/GenBank/DDBJ databases">
        <authorList>
            <consortium name="Caenorhabditis japonica Sequencing Consortium"/>
            <person name="Wilson R.K."/>
        </authorList>
    </citation>
    <scope>NUCLEOTIDE SEQUENCE [LARGE SCALE GENOMIC DNA]</scope>
    <source>
        <strain evidence="3">DF5081</strain>
    </source>
</reference>
<feature type="domain" description="PAN-3" evidence="1">
    <location>
        <begin position="1"/>
        <end position="73"/>
    </location>
</feature>
<reference evidence="2" key="2">
    <citation type="submission" date="2022-06" db="UniProtKB">
        <authorList>
            <consortium name="EnsemblMetazoa"/>
        </authorList>
    </citation>
    <scope>IDENTIFICATION</scope>
    <source>
        <strain evidence="2">DF5081</strain>
    </source>
</reference>
<dbReference type="PANTHER" id="PTHR47629">
    <property type="entry name" value="C-TYPE LECTIN-RELATED"/>
    <property type="match status" value="1"/>
</dbReference>
<evidence type="ECO:0000259" key="1">
    <source>
        <dbReference type="Pfam" id="PF08277"/>
    </source>
</evidence>
<dbReference type="AlphaFoldDB" id="A0A8R1HP91"/>
<name>A0A8R1HP91_CAEJA</name>
<proteinExistence type="predicted"/>
<evidence type="ECO:0000313" key="2">
    <source>
        <dbReference type="EnsemblMetazoa" id="CJA07148.1"/>
    </source>
</evidence>
<protein>
    <submittedName>
        <fullName evidence="2">CW domain-containing protein</fullName>
    </submittedName>
</protein>